<sequence length="351" mass="38385">MKAAEGGRSAGRRLPTGPILIYASGLLGLVLALVLVLHEGARGILQILAHSGWALLWLLPFHFLPLGLDVLSWKWLLRGEDRAGFWYLLWVAAVRESVNGLLPVARVGGEVVGARLLARHGVPGYLGGASIMVEITLTLVSQFLFTLLGLVILVYAISDHAMELAVFLALAFMAPVLLGFLWVQHRWGFFQILQRLMKMLLGGKDLLLRLGNPALLDAEIRTLYGQRWALLSPVFWQCMGLLAGALEVWFTFWILGHPIPLWAAVLMESLGQALRSAAFLVPGGIGIQEGGFVLFGAAAGISPDLALAFSLARRFRELVLGGPVLLSWQALEGHYLHRKWRQAQTPKGEAS</sequence>
<evidence type="ECO:0000256" key="2">
    <source>
        <dbReference type="ARBA" id="ARBA00022475"/>
    </source>
</evidence>
<keyword evidence="4 6" id="KW-1133">Transmembrane helix</keyword>
<evidence type="ECO:0000256" key="3">
    <source>
        <dbReference type="ARBA" id="ARBA00022692"/>
    </source>
</evidence>
<dbReference type="EMBL" id="RIZI01000126">
    <property type="protein sequence ID" value="RNF68117.1"/>
    <property type="molecule type" value="Genomic_DNA"/>
</dbReference>
<feature type="transmembrane region" description="Helical" evidence="6">
    <location>
        <begin position="19"/>
        <end position="37"/>
    </location>
</feature>
<evidence type="ECO:0000256" key="4">
    <source>
        <dbReference type="ARBA" id="ARBA00022989"/>
    </source>
</evidence>
<keyword evidence="2" id="KW-1003">Cell membrane</keyword>
<evidence type="ECO:0000313" key="7">
    <source>
        <dbReference type="EMBL" id="RNF68117.1"/>
    </source>
</evidence>
<gene>
    <name evidence="7" type="ORF">EC580_03500</name>
</gene>
<feature type="transmembrane region" description="Helical" evidence="6">
    <location>
        <begin position="164"/>
        <end position="183"/>
    </location>
</feature>
<dbReference type="GO" id="GO:0005886">
    <property type="term" value="C:plasma membrane"/>
    <property type="evidence" value="ECO:0007669"/>
    <property type="project" value="UniProtKB-SubCell"/>
</dbReference>
<dbReference type="InterPro" id="IPR022791">
    <property type="entry name" value="L-PG_synthase/AglD"/>
</dbReference>
<comment type="subcellular location">
    <subcellularLocation>
        <location evidence="1">Cell membrane</location>
        <topology evidence="1">Multi-pass membrane protein</topology>
    </subcellularLocation>
</comment>
<dbReference type="Pfam" id="PF03706">
    <property type="entry name" value="LPG_synthase_TM"/>
    <property type="match status" value="1"/>
</dbReference>
<feature type="transmembrane region" description="Helical" evidence="6">
    <location>
        <begin position="234"/>
        <end position="255"/>
    </location>
</feature>
<protein>
    <recommendedName>
        <fullName evidence="8">TIGR00374 family protein</fullName>
    </recommendedName>
</protein>
<evidence type="ECO:0008006" key="8">
    <source>
        <dbReference type="Google" id="ProtNLM"/>
    </source>
</evidence>
<dbReference type="AlphaFoldDB" id="A0A3M8RI90"/>
<dbReference type="PANTHER" id="PTHR39087">
    <property type="entry name" value="UPF0104 MEMBRANE PROTEIN MJ1595"/>
    <property type="match status" value="1"/>
</dbReference>
<evidence type="ECO:0000256" key="1">
    <source>
        <dbReference type="ARBA" id="ARBA00004651"/>
    </source>
</evidence>
<keyword evidence="5 6" id="KW-0472">Membrane</keyword>
<dbReference type="OrthoDB" id="594003at2"/>
<name>A0A3M8RI90_9PROT</name>
<dbReference type="PANTHER" id="PTHR39087:SF2">
    <property type="entry name" value="UPF0104 MEMBRANE PROTEIN MJ1595"/>
    <property type="match status" value="1"/>
</dbReference>
<reference evidence="7" key="1">
    <citation type="submission" date="2018-10" db="EMBL/GenBank/DDBJ databases">
        <title>Acidithiobacillus sulfuriphilus sp. nov.: an extremely acidophilic sulfur-oxidizing chemolithotroph isolated from a neutral pH environment.</title>
        <authorList>
            <person name="Falagan C."/>
            <person name="Moya-Beltran A."/>
            <person name="Quatrini R."/>
            <person name="Johnson D.B."/>
        </authorList>
    </citation>
    <scope>NUCLEOTIDE SEQUENCE [LARGE SCALE GENOMIC DNA]</scope>
    <source>
        <strain evidence="7">CJ-2</strain>
    </source>
</reference>
<proteinExistence type="predicted"/>
<keyword evidence="3 6" id="KW-0812">Transmembrane</keyword>
<organism evidence="7">
    <name type="scientific">Acidithiobacillus sulfuriphilus</name>
    <dbReference type="NCBI Taxonomy" id="1867749"/>
    <lineage>
        <taxon>Bacteria</taxon>
        <taxon>Pseudomonadati</taxon>
        <taxon>Pseudomonadota</taxon>
        <taxon>Acidithiobacillia</taxon>
        <taxon>Acidithiobacillales</taxon>
        <taxon>Acidithiobacillaceae</taxon>
        <taxon>Acidithiobacillus</taxon>
    </lineage>
</organism>
<dbReference type="NCBIfam" id="TIGR03476">
    <property type="entry name" value="HpnL"/>
    <property type="match status" value="1"/>
</dbReference>
<comment type="caution">
    <text evidence="7">The sequence shown here is derived from an EMBL/GenBank/DDBJ whole genome shotgun (WGS) entry which is preliminary data.</text>
</comment>
<accession>A0A3M8RI90</accession>
<evidence type="ECO:0000256" key="6">
    <source>
        <dbReference type="SAM" id="Phobius"/>
    </source>
</evidence>
<feature type="transmembrane region" description="Helical" evidence="6">
    <location>
        <begin position="44"/>
        <end position="64"/>
    </location>
</feature>
<evidence type="ECO:0000256" key="5">
    <source>
        <dbReference type="ARBA" id="ARBA00023136"/>
    </source>
</evidence>
<feature type="transmembrane region" description="Helical" evidence="6">
    <location>
        <begin position="125"/>
        <end position="158"/>
    </location>
</feature>